<sequence length="68" mass="8296">MHFWCNTKKDSRILLFRKITYDNTRYMALHMPFSMKSSKKEELTTMSNRYYSLQLMQQPAYKWAAYGN</sequence>
<dbReference type="EMBL" id="BAABJX010000001">
    <property type="protein sequence ID" value="GAA4819671.1"/>
    <property type="molecule type" value="Genomic_DNA"/>
</dbReference>
<protein>
    <submittedName>
        <fullName evidence="1">Uncharacterized protein</fullName>
    </submittedName>
</protein>
<accession>A0ABP9D1H9</accession>
<reference evidence="2" key="1">
    <citation type="journal article" date="2019" name="Int. J. Syst. Evol. Microbiol.">
        <title>The Global Catalogue of Microorganisms (GCM) 10K type strain sequencing project: providing services to taxonomists for standard genome sequencing and annotation.</title>
        <authorList>
            <consortium name="The Broad Institute Genomics Platform"/>
            <consortium name="The Broad Institute Genome Sequencing Center for Infectious Disease"/>
            <person name="Wu L."/>
            <person name="Ma J."/>
        </authorList>
    </citation>
    <scope>NUCLEOTIDE SEQUENCE [LARGE SCALE GENOMIC DNA]</scope>
    <source>
        <strain evidence="2">JCM 18326</strain>
    </source>
</reference>
<dbReference type="Proteomes" id="UP001500298">
    <property type="component" value="Unassembled WGS sequence"/>
</dbReference>
<comment type="caution">
    <text evidence="1">The sequence shown here is derived from an EMBL/GenBank/DDBJ whole genome shotgun (WGS) entry which is preliminary data.</text>
</comment>
<evidence type="ECO:0000313" key="1">
    <source>
        <dbReference type="EMBL" id="GAA4819671.1"/>
    </source>
</evidence>
<keyword evidence="2" id="KW-1185">Reference proteome</keyword>
<gene>
    <name evidence="1" type="ORF">GCM10023331_00090</name>
</gene>
<proteinExistence type="predicted"/>
<name>A0ABP9D1H9_9BACT</name>
<evidence type="ECO:0000313" key="2">
    <source>
        <dbReference type="Proteomes" id="UP001500298"/>
    </source>
</evidence>
<organism evidence="1 2">
    <name type="scientific">Algivirga pacifica</name>
    <dbReference type="NCBI Taxonomy" id="1162670"/>
    <lineage>
        <taxon>Bacteria</taxon>
        <taxon>Pseudomonadati</taxon>
        <taxon>Bacteroidota</taxon>
        <taxon>Cytophagia</taxon>
        <taxon>Cytophagales</taxon>
        <taxon>Flammeovirgaceae</taxon>
        <taxon>Algivirga</taxon>
    </lineage>
</organism>